<evidence type="ECO:0000313" key="3">
    <source>
        <dbReference type="EMBL" id="ABG42911.1"/>
    </source>
</evidence>
<dbReference type="Proteomes" id="UP000106924">
    <property type="component" value="Segment"/>
</dbReference>
<sequence>MTERAALNARFNPTVTPLRVSTQIGSNVKGNNMQQQPLLNSGRKLFSNYHYDYKRLPNLSLHGGNQHHRTDYEDARQYHRRYHDHPLNANRYPVAIVSRNNHHHRVRDRSRSPIRPARTQPPAQPPNQPNQPPAQPPNQPNQPPAQPPNQPNQPPAQSPAQPQRTPQPLPPPPPPAQPRHQPLNLTGMLPRSDRMFDSYDETLTPAVEIPDDSKMFPKDFVKVMVNASRRVPPEPTFTPDDKFLEELFHAVAREDLDALDKLALAGTANTDMTTIPVDIKDAVQKYGLAVTNGRWPTRQCIVSAALAMRKGFSASCTPYNPYTLVNTVSFVDQHPASLRIGVGVPRADYNDAWYCDEQVTGCCGDAKMIAERRAVAYQKLPGPSAVRAVLEADLPYVRCKLPDDFSEDLNLDYIYDEHQDGSIFPGLHSFQGAFQNARRICAGVPLVIHCKKVTGLLQRADAMYATLAAEAGYTVDISKINEVDTAYASSVGTLAPCVELMAAAKKYAVARERKPAQMILGAVGGPNADSAAFYEGMALSNIDEEFLKKMCAVASIKYDMLMEKTFPFAAPDTKIRQAYAFAFKIIDLILQMLTGPLGYKSVPTDQAELALRTKLVRQLHTADLFGRLMWKLNPTKLDRVKAKVVKLSDPTKRWADNKALYAKFDNLGDHINTMLLSVKGVQLYFDTGTTVNVPTETGVERAAALLAARKTNNHAHFAVCHLQAQAGLNSATADNGTLFREDYKRTDTRPNEVVMPSSADTNQFVQAITKLKGKLVF</sequence>
<evidence type="ECO:0000313" key="6">
    <source>
        <dbReference type="Proteomes" id="UP000156776"/>
    </source>
</evidence>
<gene>
    <name evidence="3" type="ORF">CyHV3_ORF84</name>
</gene>
<proteinExistence type="predicted"/>
<evidence type="ECO:0000313" key="4">
    <source>
        <dbReference type="EMBL" id="BAD17962.2"/>
    </source>
</evidence>
<reference evidence="3" key="3">
    <citation type="submission" date="2007-03" db="EMBL/GenBank/DDBJ databases">
        <title>Comparative genomics of carp herpesviruses.</title>
        <authorList>
            <person name="Davison A.J."/>
            <person name="Kurobe T."/>
            <person name="Gatherer D."/>
            <person name="Cunningham C."/>
            <person name="Waltzek T.B."/>
            <person name="Korf I."/>
            <person name="Fukuda H."/>
            <person name="Hedrick R.P."/>
        </authorList>
    </citation>
    <scope>NUCLEOTIDE SEQUENCE</scope>
    <source>
        <strain evidence="3">KHV-U</strain>
    </source>
</reference>
<organism evidence="4">
    <name type="scientific">Cyprinid herpesvirus 3</name>
    <name type="common">CyHV-3</name>
    <dbReference type="NCBI Taxonomy" id="180230"/>
    <lineage>
        <taxon>Viruses</taxon>
        <taxon>Duplodnaviria</taxon>
        <taxon>Heunggongvirae</taxon>
        <taxon>Peploviricota</taxon>
        <taxon>Herviviricetes</taxon>
        <taxon>Herpesvirales</taxon>
        <taxon>Alloherpesviridae</taxon>
        <taxon>Cyvirus</taxon>
        <taxon>Cyvirus cyprinidallo3</taxon>
    </lineage>
</organism>
<dbReference type="EMBL" id="DQ657948">
    <property type="protein sequence ID" value="ABG42911.1"/>
    <property type="molecule type" value="Genomic_DNA"/>
</dbReference>
<dbReference type="OrthoDB" id="30272at10239"/>
<reference evidence="4" key="1">
    <citation type="submission" date="2004-04" db="EMBL/GenBank/DDBJ databases">
        <title>6.9kbp-length partial genome DNA region of Koi herpesvirus (KHV) including prospective protective antigen gene.</title>
        <authorList>
            <person name="Kurita J."/>
            <person name="Ito T."/>
            <person name="Sano M."/>
        </authorList>
    </citation>
    <scope>NUCLEOTIDE SEQUENCE</scope>
</reference>
<dbReference type="EMBL" id="AB178324">
    <property type="protein sequence ID" value="BAD17962.2"/>
    <property type="molecule type" value="Genomic_DNA"/>
</dbReference>
<evidence type="ECO:0000256" key="1">
    <source>
        <dbReference type="SAM" id="MobiDB-lite"/>
    </source>
</evidence>
<dbReference type="EMBL" id="DQ177346">
    <property type="protein sequence ID" value="ABC55161.1"/>
    <property type="molecule type" value="Genomic_DNA"/>
</dbReference>
<feature type="compositionally biased region" description="Pro residues" evidence="1">
    <location>
        <begin position="122"/>
        <end position="157"/>
    </location>
</feature>
<feature type="region of interest" description="Disordered" evidence="1">
    <location>
        <begin position="100"/>
        <end position="192"/>
    </location>
</feature>
<dbReference type="KEGG" id="vg:11266414"/>
<reference evidence="5 6" key="2">
    <citation type="journal article" date="2007" name="J. Virol.">
        <title>Genome sequences of three koi herpesvirus isolates representing the expanding distribution of an emerging disease threatening koi and common carp worldwide.</title>
        <authorList>
            <person name="Aoki T."/>
            <person name="Hirono I."/>
            <person name="Kurokawa K."/>
            <person name="Fukuda H."/>
            <person name="Nahary R."/>
            <person name="Eldar A."/>
            <person name="Davison A.J."/>
            <person name="Waltzek T.B."/>
            <person name="Bercovier H."/>
            <person name="Hedrick R.P."/>
        </authorList>
    </citation>
    <scope>NUCLEOTIDE SEQUENCE [LARGE SCALE GENOMIC DNA]</scope>
    <source>
        <strain evidence="2">KHV-I</strain>
        <strain evidence="3 6">KHV-U</strain>
    </source>
</reference>
<keyword evidence="6" id="KW-1185">Reference proteome</keyword>
<feature type="compositionally biased region" description="Pro residues" evidence="1">
    <location>
        <begin position="165"/>
        <end position="177"/>
    </location>
</feature>
<dbReference type="Proteomes" id="UP000156776">
    <property type="component" value="Segment"/>
</dbReference>
<dbReference type="GeneID" id="11266414"/>
<evidence type="ECO:0000313" key="2">
    <source>
        <dbReference type="EMBL" id="ABC55161.1"/>
    </source>
</evidence>
<protein>
    <submittedName>
        <fullName evidence="3">Protein ORF84</fullName>
    </submittedName>
</protein>
<evidence type="ECO:0000313" key="5">
    <source>
        <dbReference type="Proteomes" id="UP000106924"/>
    </source>
</evidence>
<name>Q75N48_CYHV3</name>
<dbReference type="RefSeq" id="YP_001096119.1">
    <property type="nucleotide sequence ID" value="NC_009127.1"/>
</dbReference>
<accession>Q75N48</accession>